<comment type="caution">
    <text evidence="12">The sequence shown here is derived from an EMBL/GenBank/DDBJ whole genome shotgun (WGS) entry which is preliminary data.</text>
</comment>
<evidence type="ECO:0000256" key="4">
    <source>
        <dbReference type="ARBA" id="ARBA00022630"/>
    </source>
</evidence>
<comment type="cofactor">
    <cofactor evidence="1">
        <name>FMN</name>
        <dbReference type="ChEBI" id="CHEBI:58210"/>
    </cofactor>
</comment>
<dbReference type="SUPFAM" id="SSF51395">
    <property type="entry name" value="FMN-linked oxidoreductases"/>
    <property type="match status" value="1"/>
</dbReference>
<evidence type="ECO:0000313" key="13">
    <source>
        <dbReference type="Proteomes" id="UP000187485"/>
    </source>
</evidence>
<dbReference type="InterPro" id="IPR013785">
    <property type="entry name" value="Aldolase_TIM"/>
</dbReference>
<name>A0A1L8CWG9_9THEO</name>
<keyword evidence="6" id="KW-0479">Metal-binding</keyword>
<keyword evidence="5" id="KW-0288">FMN</keyword>
<gene>
    <name evidence="12" type="ORF">cpu_17720</name>
</gene>
<dbReference type="Gene3D" id="3.40.50.720">
    <property type="entry name" value="NAD(P)-binding Rossmann-like Domain"/>
    <property type="match status" value="1"/>
</dbReference>
<comment type="cofactor">
    <cofactor evidence="2">
        <name>[4Fe-4S] cluster</name>
        <dbReference type="ChEBI" id="CHEBI:49883"/>
    </cofactor>
</comment>
<dbReference type="PANTHER" id="PTHR42917:SF2">
    <property type="entry name" value="2,4-DIENOYL-COA REDUCTASE [(2E)-ENOYL-COA-PRODUCING]"/>
    <property type="match status" value="1"/>
</dbReference>
<dbReference type="CDD" id="cd02803">
    <property type="entry name" value="OYE_like_FMN_family"/>
    <property type="match status" value="1"/>
</dbReference>
<dbReference type="GO" id="GO:0046872">
    <property type="term" value="F:metal ion binding"/>
    <property type="evidence" value="ECO:0007669"/>
    <property type="project" value="UniProtKB-KW"/>
</dbReference>
<sequence>MMSEVIFEKLLEPIQIGPMKLRNRIVMPSMVTNFAAADGAVTERFKAYHQTRAKGGVGLIIVEASYVHPTGKGFKNQLGIYKDELVPGLRKLTEAVHFYGAKIAVQLYHAGRQTTSKVTGMNVVAPSPIPCPVKQEMPEELSKEEIKELIEAFGQAARRAKEAGFDAVEIHGAHGYLLNQFLSPYSNKRTDEYGGNLENRLRFPIEVIKKVREEVGEDFPIIYRMSAEEYVAGGITLEESKVIAKKLVEVGIDAIHISGGVYESSAMIIQPAAIPQGCFIENAAAIKKAINGEVPVIVVGRIKDPVMAEEIIREGKADLVAMGRALLSDPELPRKVAEGRIQEIRKCIGCNQGCIDRLFQDIDITCLVNALTGHETEFDLETTAEKKKKVLVVGGGPAGLEAARVAALRGHKVVLYEQEEELGGQMRIAAIPPHKNEINDLLNYLINQVEKHGVVIERGKKAEIELIKEIKPDAVIVATGSEPVIPQIPGVERENVVTAHEVLNGSANVGQKVVVIGGGLVGCETAEYLADRGKQVIVVEMLDDIAMDIGLLTKALLLKRLVEKKIKILTKSKVKEILADGVIIEKENGMEQITGIDTVVVAVGSKPKNDLLKLLESEGIPVYPIGDCVKPRKIIEAIHEGFRIAYNL</sequence>
<dbReference type="InterPro" id="IPR051793">
    <property type="entry name" value="NADH:flavin_oxidoreductase"/>
</dbReference>
<dbReference type="STRING" id="870242.cpu_17720"/>
<feature type="domain" description="FAD/NAD(P)-binding" evidence="11">
    <location>
        <begin position="388"/>
        <end position="622"/>
    </location>
</feature>
<dbReference type="InterPro" id="IPR001155">
    <property type="entry name" value="OxRdtase_FMN_N"/>
</dbReference>
<evidence type="ECO:0000256" key="6">
    <source>
        <dbReference type="ARBA" id="ARBA00022723"/>
    </source>
</evidence>
<organism evidence="12 13">
    <name type="scientific">Carboxydothermus pertinax</name>
    <dbReference type="NCBI Taxonomy" id="870242"/>
    <lineage>
        <taxon>Bacteria</taxon>
        <taxon>Bacillati</taxon>
        <taxon>Bacillota</taxon>
        <taxon>Clostridia</taxon>
        <taxon>Thermoanaerobacterales</taxon>
        <taxon>Thermoanaerobacteraceae</taxon>
        <taxon>Carboxydothermus</taxon>
    </lineage>
</organism>
<dbReference type="Gene3D" id="3.20.20.70">
    <property type="entry name" value="Aldolase class I"/>
    <property type="match status" value="1"/>
</dbReference>
<evidence type="ECO:0000259" key="11">
    <source>
        <dbReference type="Pfam" id="PF07992"/>
    </source>
</evidence>
<evidence type="ECO:0000256" key="1">
    <source>
        <dbReference type="ARBA" id="ARBA00001917"/>
    </source>
</evidence>
<comment type="similarity">
    <text evidence="3">In the N-terminal section; belongs to the NADH:flavin oxidoreductase/NADH oxidase family.</text>
</comment>
<dbReference type="Pfam" id="PF07992">
    <property type="entry name" value="Pyr_redox_2"/>
    <property type="match status" value="1"/>
</dbReference>
<dbReference type="PRINTS" id="PR00368">
    <property type="entry name" value="FADPNR"/>
</dbReference>
<dbReference type="SUPFAM" id="SSF51905">
    <property type="entry name" value="FAD/NAD(P)-binding domain"/>
    <property type="match status" value="1"/>
</dbReference>
<accession>A0A1L8CWG9</accession>
<dbReference type="GO" id="GO:0051536">
    <property type="term" value="F:iron-sulfur cluster binding"/>
    <property type="evidence" value="ECO:0007669"/>
    <property type="project" value="UniProtKB-KW"/>
</dbReference>
<dbReference type="Proteomes" id="UP000187485">
    <property type="component" value="Unassembled WGS sequence"/>
</dbReference>
<evidence type="ECO:0000313" key="12">
    <source>
        <dbReference type="EMBL" id="GAV23262.1"/>
    </source>
</evidence>
<dbReference type="OrthoDB" id="9772736at2"/>
<proteinExistence type="inferred from homology"/>
<keyword evidence="13" id="KW-1185">Reference proteome</keyword>
<feature type="domain" description="NADH:flavin oxidoreductase/NADH oxidase N-terminal" evidence="10">
    <location>
        <begin position="9"/>
        <end position="342"/>
    </location>
</feature>
<evidence type="ECO:0000256" key="7">
    <source>
        <dbReference type="ARBA" id="ARBA00023002"/>
    </source>
</evidence>
<dbReference type="PANTHER" id="PTHR42917">
    <property type="entry name" value="2,4-DIENOYL-COA REDUCTASE"/>
    <property type="match status" value="1"/>
</dbReference>
<dbReference type="Pfam" id="PF00724">
    <property type="entry name" value="Oxidored_FMN"/>
    <property type="match status" value="1"/>
</dbReference>
<dbReference type="InterPro" id="IPR023753">
    <property type="entry name" value="FAD/NAD-binding_dom"/>
</dbReference>
<reference evidence="13" key="1">
    <citation type="submission" date="2016-12" db="EMBL/GenBank/DDBJ databases">
        <title>Draft Genome Sequences od Carboxydothermus pertinax and islandicus, Hydrogenogenic Carboxydotrophic Bacteria.</title>
        <authorList>
            <person name="Fukuyama Y."/>
            <person name="Ohmae K."/>
            <person name="Yoneda Y."/>
            <person name="Yoshida T."/>
            <person name="Sako Y."/>
        </authorList>
    </citation>
    <scope>NUCLEOTIDE SEQUENCE [LARGE SCALE GENOMIC DNA]</scope>
    <source>
        <strain evidence="13">Ug1</strain>
    </source>
</reference>
<evidence type="ECO:0000256" key="9">
    <source>
        <dbReference type="ARBA" id="ARBA00023014"/>
    </source>
</evidence>
<dbReference type="InterPro" id="IPR036188">
    <property type="entry name" value="FAD/NAD-bd_sf"/>
</dbReference>
<dbReference type="Gene3D" id="3.50.50.60">
    <property type="entry name" value="FAD/NAD(P)-binding domain"/>
    <property type="match status" value="1"/>
</dbReference>
<keyword evidence="8" id="KW-0408">Iron</keyword>
<evidence type="ECO:0000259" key="10">
    <source>
        <dbReference type="Pfam" id="PF00724"/>
    </source>
</evidence>
<dbReference type="AlphaFoldDB" id="A0A1L8CWG9"/>
<dbReference type="PRINTS" id="PR00469">
    <property type="entry name" value="PNDRDTASEII"/>
</dbReference>
<evidence type="ECO:0000256" key="8">
    <source>
        <dbReference type="ARBA" id="ARBA00023004"/>
    </source>
</evidence>
<keyword evidence="9" id="KW-0411">Iron-sulfur</keyword>
<dbReference type="GO" id="GO:0010181">
    <property type="term" value="F:FMN binding"/>
    <property type="evidence" value="ECO:0007669"/>
    <property type="project" value="InterPro"/>
</dbReference>
<dbReference type="GO" id="GO:0016491">
    <property type="term" value="F:oxidoreductase activity"/>
    <property type="evidence" value="ECO:0007669"/>
    <property type="project" value="UniProtKB-KW"/>
</dbReference>
<protein>
    <submittedName>
        <fullName evidence="12">NADH oxidase</fullName>
    </submittedName>
</protein>
<evidence type="ECO:0000256" key="2">
    <source>
        <dbReference type="ARBA" id="ARBA00001966"/>
    </source>
</evidence>
<evidence type="ECO:0000256" key="3">
    <source>
        <dbReference type="ARBA" id="ARBA00011048"/>
    </source>
</evidence>
<dbReference type="EMBL" id="BDJK01000037">
    <property type="protein sequence ID" value="GAV23262.1"/>
    <property type="molecule type" value="Genomic_DNA"/>
</dbReference>
<keyword evidence="7" id="KW-0560">Oxidoreductase</keyword>
<evidence type="ECO:0000256" key="5">
    <source>
        <dbReference type="ARBA" id="ARBA00022643"/>
    </source>
</evidence>
<keyword evidence="4" id="KW-0285">Flavoprotein</keyword>